<evidence type="ECO:0000313" key="7">
    <source>
        <dbReference type="EMBL" id="GBN37654.1"/>
    </source>
</evidence>
<proteinExistence type="predicted"/>
<feature type="domain" description="Receptor ligand binding region" evidence="6">
    <location>
        <begin position="83"/>
        <end position="159"/>
    </location>
</feature>
<dbReference type="EMBL" id="BGPR01009050">
    <property type="protein sequence ID" value="GBN37654.1"/>
    <property type="molecule type" value="Genomic_DNA"/>
</dbReference>
<dbReference type="Proteomes" id="UP000499080">
    <property type="component" value="Unassembled WGS sequence"/>
</dbReference>
<comment type="subcellular location">
    <subcellularLocation>
        <location evidence="1">Membrane</location>
    </subcellularLocation>
</comment>
<organism evidence="7 8">
    <name type="scientific">Araneus ventricosus</name>
    <name type="common">Orbweaver spider</name>
    <name type="synonym">Epeira ventricosa</name>
    <dbReference type="NCBI Taxonomy" id="182803"/>
    <lineage>
        <taxon>Eukaryota</taxon>
        <taxon>Metazoa</taxon>
        <taxon>Ecdysozoa</taxon>
        <taxon>Arthropoda</taxon>
        <taxon>Chelicerata</taxon>
        <taxon>Arachnida</taxon>
        <taxon>Araneae</taxon>
        <taxon>Araneomorphae</taxon>
        <taxon>Entelegynae</taxon>
        <taxon>Araneoidea</taxon>
        <taxon>Araneidae</taxon>
        <taxon>Araneus</taxon>
    </lineage>
</organism>
<evidence type="ECO:0000256" key="5">
    <source>
        <dbReference type="SAM" id="SignalP"/>
    </source>
</evidence>
<feature type="chain" id="PRO_5021320175" description="Receptor ligand binding region domain-containing protein" evidence="5">
    <location>
        <begin position="20"/>
        <end position="201"/>
    </location>
</feature>
<keyword evidence="8" id="KW-1185">Reference proteome</keyword>
<keyword evidence="5" id="KW-0732">Signal</keyword>
<evidence type="ECO:0000256" key="4">
    <source>
        <dbReference type="ARBA" id="ARBA00023136"/>
    </source>
</evidence>
<dbReference type="AlphaFoldDB" id="A0A4Y2NG05"/>
<dbReference type="InterPro" id="IPR001828">
    <property type="entry name" value="ANF_lig-bd_rcpt"/>
</dbReference>
<evidence type="ECO:0000259" key="6">
    <source>
        <dbReference type="Pfam" id="PF01094"/>
    </source>
</evidence>
<keyword evidence="2" id="KW-0812">Transmembrane</keyword>
<keyword evidence="4" id="KW-0472">Membrane</keyword>
<dbReference type="InterPro" id="IPR028082">
    <property type="entry name" value="Peripla_BP_I"/>
</dbReference>
<reference evidence="7 8" key="1">
    <citation type="journal article" date="2019" name="Sci. Rep.">
        <title>Orb-weaving spider Araneus ventricosus genome elucidates the spidroin gene catalogue.</title>
        <authorList>
            <person name="Kono N."/>
            <person name="Nakamura H."/>
            <person name="Ohtoshi R."/>
            <person name="Moran D.A.P."/>
            <person name="Shinohara A."/>
            <person name="Yoshida Y."/>
            <person name="Fujiwara M."/>
            <person name="Mori M."/>
            <person name="Tomita M."/>
            <person name="Arakawa K."/>
        </authorList>
    </citation>
    <scope>NUCLEOTIDE SEQUENCE [LARGE SCALE GENOMIC DNA]</scope>
</reference>
<sequence>MICCNGRTFLLLLLPFAAAYRVKIGVVSGPGSDRRQNSEKFWSFGGNPLSSIVLEPTAYEISYWNTLEVIRTVCHAAQEGARALVVVQGPPRLASLLNTYSEHLHLPLVVDTPTPSTNPLQVSLLPDTVDATSALLRHYQWNSFAFIYDTDHAMECDRYGVSDRTATLFASAVLQDIGIVHEGEASQVVDRNKIRRQRKKL</sequence>
<evidence type="ECO:0000313" key="8">
    <source>
        <dbReference type="Proteomes" id="UP000499080"/>
    </source>
</evidence>
<protein>
    <recommendedName>
        <fullName evidence="6">Receptor ligand binding region domain-containing protein</fullName>
    </recommendedName>
</protein>
<feature type="signal peptide" evidence="5">
    <location>
        <begin position="1"/>
        <end position="19"/>
    </location>
</feature>
<dbReference type="SUPFAM" id="SSF53822">
    <property type="entry name" value="Periplasmic binding protein-like I"/>
    <property type="match status" value="1"/>
</dbReference>
<comment type="caution">
    <text evidence="7">The sequence shown here is derived from an EMBL/GenBank/DDBJ whole genome shotgun (WGS) entry which is preliminary data.</text>
</comment>
<name>A0A4Y2NG05_ARAVE</name>
<keyword evidence="3" id="KW-1133">Transmembrane helix</keyword>
<evidence type="ECO:0000256" key="1">
    <source>
        <dbReference type="ARBA" id="ARBA00004370"/>
    </source>
</evidence>
<dbReference type="GO" id="GO:0016020">
    <property type="term" value="C:membrane"/>
    <property type="evidence" value="ECO:0007669"/>
    <property type="project" value="UniProtKB-SubCell"/>
</dbReference>
<gene>
    <name evidence="7" type="ORF">AVEN_207378_1</name>
</gene>
<dbReference type="Pfam" id="PF01094">
    <property type="entry name" value="ANF_receptor"/>
    <property type="match status" value="1"/>
</dbReference>
<accession>A0A4Y2NG05</accession>
<dbReference type="OrthoDB" id="6421834at2759"/>
<evidence type="ECO:0000256" key="3">
    <source>
        <dbReference type="ARBA" id="ARBA00022989"/>
    </source>
</evidence>
<dbReference type="Gene3D" id="3.40.50.2300">
    <property type="match status" value="2"/>
</dbReference>
<evidence type="ECO:0000256" key="2">
    <source>
        <dbReference type="ARBA" id="ARBA00022692"/>
    </source>
</evidence>